<accession>A0A0D0CYI6</accession>
<reference evidence="1 2" key="1">
    <citation type="submission" date="2014-04" db="EMBL/GenBank/DDBJ databases">
        <authorList>
            <consortium name="DOE Joint Genome Institute"/>
            <person name="Kuo A."/>
            <person name="Kohler A."/>
            <person name="Jargeat P."/>
            <person name="Nagy L.G."/>
            <person name="Floudas D."/>
            <person name="Copeland A."/>
            <person name="Barry K.W."/>
            <person name="Cichocki N."/>
            <person name="Veneault-Fourrey C."/>
            <person name="LaButti K."/>
            <person name="Lindquist E.A."/>
            <person name="Lipzen A."/>
            <person name="Lundell T."/>
            <person name="Morin E."/>
            <person name="Murat C."/>
            <person name="Sun H."/>
            <person name="Tunlid A."/>
            <person name="Henrissat B."/>
            <person name="Grigoriev I.V."/>
            <person name="Hibbett D.S."/>
            <person name="Martin F."/>
            <person name="Nordberg H.P."/>
            <person name="Cantor M.N."/>
            <person name="Hua S.X."/>
        </authorList>
    </citation>
    <scope>NUCLEOTIDE SEQUENCE [LARGE SCALE GENOMIC DNA]</scope>
    <source>
        <strain evidence="1 2">Ve08.2h10</strain>
    </source>
</reference>
<dbReference type="EMBL" id="KN825953">
    <property type="protein sequence ID" value="KIK80708.1"/>
    <property type="molecule type" value="Genomic_DNA"/>
</dbReference>
<dbReference type="HOGENOM" id="CLU_2400323_0_0_1"/>
<organism evidence="1 2">
    <name type="scientific">Paxillus rubicundulus Ve08.2h10</name>
    <dbReference type="NCBI Taxonomy" id="930991"/>
    <lineage>
        <taxon>Eukaryota</taxon>
        <taxon>Fungi</taxon>
        <taxon>Dikarya</taxon>
        <taxon>Basidiomycota</taxon>
        <taxon>Agaricomycotina</taxon>
        <taxon>Agaricomycetes</taxon>
        <taxon>Agaricomycetidae</taxon>
        <taxon>Boletales</taxon>
        <taxon>Paxilineae</taxon>
        <taxon>Paxillaceae</taxon>
        <taxon>Paxillus</taxon>
    </lineage>
</organism>
<gene>
    <name evidence="1" type="ORF">PAXRUDRAFT_764748</name>
</gene>
<dbReference type="InParanoid" id="A0A0D0CYI6"/>
<protein>
    <submittedName>
        <fullName evidence="1">Unplaced genomic scaffold scaffold_1131, whole genome shotgun sequence</fullName>
    </submittedName>
</protein>
<sequence length="93" mass="10434">MSPPYGALTSRRMSTLTVCAGTRADAKRKAKEILDVLQRHDFWPDLCLIKRHLEPLAIAANTVQSDCTRLDVVLATLINLYHQYLNPSLDKAV</sequence>
<proteinExistence type="predicted"/>
<dbReference type="AlphaFoldDB" id="A0A0D0CYI6"/>
<reference evidence="2" key="2">
    <citation type="submission" date="2015-01" db="EMBL/GenBank/DDBJ databases">
        <title>Evolutionary Origins and Diversification of the Mycorrhizal Mutualists.</title>
        <authorList>
            <consortium name="DOE Joint Genome Institute"/>
            <consortium name="Mycorrhizal Genomics Consortium"/>
            <person name="Kohler A."/>
            <person name="Kuo A."/>
            <person name="Nagy L.G."/>
            <person name="Floudas D."/>
            <person name="Copeland A."/>
            <person name="Barry K.W."/>
            <person name="Cichocki N."/>
            <person name="Veneault-Fourrey C."/>
            <person name="LaButti K."/>
            <person name="Lindquist E.A."/>
            <person name="Lipzen A."/>
            <person name="Lundell T."/>
            <person name="Morin E."/>
            <person name="Murat C."/>
            <person name="Riley R."/>
            <person name="Ohm R."/>
            <person name="Sun H."/>
            <person name="Tunlid A."/>
            <person name="Henrissat B."/>
            <person name="Grigoriev I.V."/>
            <person name="Hibbett D.S."/>
            <person name="Martin F."/>
        </authorList>
    </citation>
    <scope>NUCLEOTIDE SEQUENCE [LARGE SCALE GENOMIC DNA]</scope>
    <source>
        <strain evidence="2">Ve08.2h10</strain>
    </source>
</reference>
<keyword evidence="2" id="KW-1185">Reference proteome</keyword>
<dbReference type="STRING" id="930991.A0A0D0CYI6"/>
<evidence type="ECO:0000313" key="1">
    <source>
        <dbReference type="EMBL" id="KIK80708.1"/>
    </source>
</evidence>
<name>A0A0D0CYI6_9AGAM</name>
<dbReference type="Proteomes" id="UP000054538">
    <property type="component" value="Unassembled WGS sequence"/>
</dbReference>
<evidence type="ECO:0000313" key="2">
    <source>
        <dbReference type="Proteomes" id="UP000054538"/>
    </source>
</evidence>